<evidence type="ECO:0000313" key="1">
    <source>
        <dbReference type="EMBL" id="SVB56214.1"/>
    </source>
</evidence>
<organism evidence="1">
    <name type="scientific">marine metagenome</name>
    <dbReference type="NCBI Taxonomy" id="408172"/>
    <lineage>
        <taxon>unclassified sequences</taxon>
        <taxon>metagenomes</taxon>
        <taxon>ecological metagenomes</taxon>
    </lineage>
</organism>
<dbReference type="PANTHER" id="PTHR43857:SF1">
    <property type="entry name" value="YJGH FAMILY PROTEIN"/>
    <property type="match status" value="1"/>
</dbReference>
<evidence type="ECO:0008006" key="2">
    <source>
        <dbReference type="Google" id="ProtNLM"/>
    </source>
</evidence>
<dbReference type="AlphaFoldDB" id="A0A382F1G1"/>
<dbReference type="PANTHER" id="PTHR43857">
    <property type="entry name" value="BLR7761 PROTEIN"/>
    <property type="match status" value="1"/>
</dbReference>
<dbReference type="Gene3D" id="3.30.1330.40">
    <property type="entry name" value="RutC-like"/>
    <property type="match status" value="1"/>
</dbReference>
<dbReference type="InterPro" id="IPR035959">
    <property type="entry name" value="RutC-like_sf"/>
</dbReference>
<dbReference type="EMBL" id="UINC01047220">
    <property type="protein sequence ID" value="SVB56214.1"/>
    <property type="molecule type" value="Genomic_DNA"/>
</dbReference>
<reference evidence="1" key="1">
    <citation type="submission" date="2018-05" db="EMBL/GenBank/DDBJ databases">
        <authorList>
            <person name="Lanie J.A."/>
            <person name="Ng W.-L."/>
            <person name="Kazmierczak K.M."/>
            <person name="Andrzejewski T.M."/>
            <person name="Davidsen T.M."/>
            <person name="Wayne K.J."/>
            <person name="Tettelin H."/>
            <person name="Glass J.I."/>
            <person name="Rusch D."/>
            <person name="Podicherti R."/>
            <person name="Tsui H.-C.T."/>
            <person name="Winkler M.E."/>
        </authorList>
    </citation>
    <scope>NUCLEOTIDE SEQUENCE</scope>
</reference>
<sequence>MQFLEPEGWAQPKGYANGIVAEGKLIILGGQVGWNASQEFGSDKFVPQFRQTLENIVTLLAEAGAGPEHVVRLTWFITDRGAYLNSQKEIGQAYRDIMGRNFPAMSVVQVVKLIEERALVEIEATAVLPD</sequence>
<gene>
    <name evidence="1" type="ORF">METZ01_LOCUS209068</name>
</gene>
<proteinExistence type="predicted"/>
<accession>A0A382F1G1</accession>
<protein>
    <recommendedName>
        <fullName evidence="2">Enamine deaminase RidA</fullName>
    </recommendedName>
</protein>
<dbReference type="InterPro" id="IPR006175">
    <property type="entry name" value="YjgF/YER057c/UK114"/>
</dbReference>
<dbReference type="Pfam" id="PF01042">
    <property type="entry name" value="Ribonuc_L-PSP"/>
    <property type="match status" value="1"/>
</dbReference>
<dbReference type="CDD" id="cd00448">
    <property type="entry name" value="YjgF_YER057c_UK114_family"/>
    <property type="match status" value="1"/>
</dbReference>
<name>A0A382F1G1_9ZZZZ</name>
<dbReference type="SUPFAM" id="SSF55298">
    <property type="entry name" value="YjgF-like"/>
    <property type="match status" value="1"/>
</dbReference>